<keyword evidence="4" id="KW-1185">Reference proteome</keyword>
<feature type="domain" description="Fungal-type protein kinase" evidence="2">
    <location>
        <begin position="207"/>
        <end position="587"/>
    </location>
</feature>
<name>A0A5C3PK57_9APHY</name>
<evidence type="ECO:0000313" key="3">
    <source>
        <dbReference type="EMBL" id="TFK89712.1"/>
    </source>
</evidence>
<dbReference type="AlphaFoldDB" id="A0A5C3PK57"/>
<feature type="compositionally biased region" description="Basic and acidic residues" evidence="1">
    <location>
        <begin position="752"/>
        <end position="763"/>
    </location>
</feature>
<proteinExistence type="predicted"/>
<dbReference type="PANTHER" id="PTHR38248">
    <property type="entry name" value="FUNK1 6"/>
    <property type="match status" value="1"/>
</dbReference>
<sequence length="796" mass="89580">MSLAPTAASSRCVYDAPMALDATLSHTRGMMMEPEAAKARNHRQVQDLMKAIVGPIPVEAFLDGFLPRRKSWSKAPSHPRKHAFKVVPPNAATAEGICGPLMDALNKATKRCPGYLFHNTSQRSLHPLRLGHMKPHICCYAAENLDVVQRAEFQDRSEFGYAEFFIDVKPSSSHDYFADPSTPSITEERTSHDFIAPAEDLEVRKHRDRALGQHIGYVTEIFARQHRVSVFSVSLAGSRARLLRWDRAGCVVTESFDLRVRTDLFYDFLWRFSQSTHRRRGHDVTVEVASSEEEELFRESIKAHVKAQLALEEGLSLDNALRQHYKPGHVAAVHVLAHGYPATAAHVHRFIVSRPVVSPLHLTGRSTTGYWAVDPRTGNVVFLKDTWRAYPPVDLEGETLRRMHDQGVRNIPDIVCHGDVPDYIPQGDHEVDPRDVQVSETDEYQDDACVCKVMGDSVVVAKHWHYRVVLGTVGYGLRDLRGTGELLHATYDVFHAMRDALRLDSRLHRDISVGNIILVRDQGADVRRGVLVDWETSCRVDDTGRAVEPGRVGTWFFMSIEMLRNAKNNRAHTFQDDMESLLYVVFYCSLLWLPHALPEKQLAITMNLLFEYSDSISAGRIGGHGKVVNARRRVHIDMAAFRPPMQDWLQTVMEFHHPVAHTSGEYADRWTNPEYLDRFWGDFLKTHVLDRDDRVVHGHLQATGVYKAVSVAASTEAILLGGSPSDECTSAPPRKKTRRSAIITDAPPVAARRSDRIRNRQERVQTGSSRSKQTLPGGASGSHPRSARSQTASRKK</sequence>
<feature type="compositionally biased region" description="Polar residues" evidence="1">
    <location>
        <begin position="787"/>
        <end position="796"/>
    </location>
</feature>
<dbReference type="Pfam" id="PF17667">
    <property type="entry name" value="Pkinase_fungal"/>
    <property type="match status" value="1"/>
</dbReference>
<feature type="compositionally biased region" description="Polar residues" evidence="1">
    <location>
        <begin position="764"/>
        <end position="774"/>
    </location>
</feature>
<feature type="region of interest" description="Disordered" evidence="1">
    <location>
        <begin position="721"/>
        <end position="796"/>
    </location>
</feature>
<dbReference type="SUPFAM" id="SSF56112">
    <property type="entry name" value="Protein kinase-like (PK-like)"/>
    <property type="match status" value="1"/>
</dbReference>
<evidence type="ECO:0000259" key="2">
    <source>
        <dbReference type="Pfam" id="PF17667"/>
    </source>
</evidence>
<dbReference type="InterPro" id="IPR040976">
    <property type="entry name" value="Pkinase_fungal"/>
</dbReference>
<dbReference type="InParanoid" id="A0A5C3PK57"/>
<reference evidence="3 4" key="1">
    <citation type="journal article" date="2019" name="Nat. Ecol. Evol.">
        <title>Megaphylogeny resolves global patterns of mushroom evolution.</title>
        <authorList>
            <person name="Varga T."/>
            <person name="Krizsan K."/>
            <person name="Foldi C."/>
            <person name="Dima B."/>
            <person name="Sanchez-Garcia M."/>
            <person name="Sanchez-Ramirez S."/>
            <person name="Szollosi G.J."/>
            <person name="Szarkandi J.G."/>
            <person name="Papp V."/>
            <person name="Albert L."/>
            <person name="Andreopoulos W."/>
            <person name="Angelini C."/>
            <person name="Antonin V."/>
            <person name="Barry K.W."/>
            <person name="Bougher N.L."/>
            <person name="Buchanan P."/>
            <person name="Buyck B."/>
            <person name="Bense V."/>
            <person name="Catcheside P."/>
            <person name="Chovatia M."/>
            <person name="Cooper J."/>
            <person name="Damon W."/>
            <person name="Desjardin D."/>
            <person name="Finy P."/>
            <person name="Geml J."/>
            <person name="Haridas S."/>
            <person name="Hughes K."/>
            <person name="Justo A."/>
            <person name="Karasinski D."/>
            <person name="Kautmanova I."/>
            <person name="Kiss B."/>
            <person name="Kocsube S."/>
            <person name="Kotiranta H."/>
            <person name="LaButti K.M."/>
            <person name="Lechner B.E."/>
            <person name="Liimatainen K."/>
            <person name="Lipzen A."/>
            <person name="Lukacs Z."/>
            <person name="Mihaltcheva S."/>
            <person name="Morgado L.N."/>
            <person name="Niskanen T."/>
            <person name="Noordeloos M.E."/>
            <person name="Ohm R.A."/>
            <person name="Ortiz-Santana B."/>
            <person name="Ovrebo C."/>
            <person name="Racz N."/>
            <person name="Riley R."/>
            <person name="Savchenko A."/>
            <person name="Shiryaev A."/>
            <person name="Soop K."/>
            <person name="Spirin V."/>
            <person name="Szebenyi C."/>
            <person name="Tomsovsky M."/>
            <person name="Tulloss R.E."/>
            <person name="Uehling J."/>
            <person name="Grigoriev I.V."/>
            <person name="Vagvolgyi C."/>
            <person name="Papp T."/>
            <person name="Martin F.M."/>
            <person name="Miettinen O."/>
            <person name="Hibbett D.S."/>
            <person name="Nagy L.G."/>
        </authorList>
    </citation>
    <scope>NUCLEOTIDE SEQUENCE [LARGE SCALE GENOMIC DNA]</scope>
    <source>
        <strain evidence="3 4">HHB13444</strain>
    </source>
</reference>
<dbReference type="Gene3D" id="1.10.510.10">
    <property type="entry name" value="Transferase(Phosphotransferase) domain 1"/>
    <property type="match status" value="1"/>
</dbReference>
<gene>
    <name evidence="3" type="ORF">K466DRAFT_544737</name>
</gene>
<organism evidence="3 4">
    <name type="scientific">Polyporus arcularius HHB13444</name>
    <dbReference type="NCBI Taxonomy" id="1314778"/>
    <lineage>
        <taxon>Eukaryota</taxon>
        <taxon>Fungi</taxon>
        <taxon>Dikarya</taxon>
        <taxon>Basidiomycota</taxon>
        <taxon>Agaricomycotina</taxon>
        <taxon>Agaricomycetes</taxon>
        <taxon>Polyporales</taxon>
        <taxon>Polyporaceae</taxon>
        <taxon>Polyporus</taxon>
    </lineage>
</organism>
<evidence type="ECO:0000256" key="1">
    <source>
        <dbReference type="SAM" id="MobiDB-lite"/>
    </source>
</evidence>
<dbReference type="Proteomes" id="UP000308197">
    <property type="component" value="Unassembled WGS sequence"/>
</dbReference>
<protein>
    <recommendedName>
        <fullName evidence="2">Fungal-type protein kinase domain-containing protein</fullName>
    </recommendedName>
</protein>
<evidence type="ECO:0000313" key="4">
    <source>
        <dbReference type="Proteomes" id="UP000308197"/>
    </source>
</evidence>
<dbReference type="EMBL" id="ML211067">
    <property type="protein sequence ID" value="TFK89712.1"/>
    <property type="molecule type" value="Genomic_DNA"/>
</dbReference>
<dbReference type="InterPro" id="IPR011009">
    <property type="entry name" value="Kinase-like_dom_sf"/>
</dbReference>
<dbReference type="PANTHER" id="PTHR38248:SF2">
    <property type="entry name" value="FUNK1 11"/>
    <property type="match status" value="1"/>
</dbReference>
<accession>A0A5C3PK57</accession>